<dbReference type="Proteomes" id="UP000032604">
    <property type="component" value="Chromosome"/>
</dbReference>
<reference evidence="2 4" key="2">
    <citation type="submission" date="2018-08" db="EMBL/GenBank/DDBJ databases">
        <title>Genome Sequence of Clavibacter michiganensis Subspecies type strains, and the Atypical Peach-Colored Strains Isolated from Tomato.</title>
        <authorList>
            <person name="Osdaghi E."/>
            <person name="Portier P."/>
            <person name="Briand M."/>
            <person name="Jacques M.-A."/>
        </authorList>
    </citation>
    <scope>NUCLEOTIDE SEQUENCE [LARGE SCALE GENOMIC DNA]</scope>
    <source>
        <strain evidence="2 4">CFBP 6488</strain>
    </source>
</reference>
<dbReference type="InterPro" id="IPR046930">
    <property type="entry name" value="HTH_60"/>
</dbReference>
<dbReference type="KEGG" id="cmh:VO01_03485"/>
<dbReference type="AlphaFoldDB" id="A0A0D5CG86"/>
<evidence type="ECO:0000313" key="2">
    <source>
        <dbReference type="EMBL" id="RIJ43777.1"/>
    </source>
</evidence>
<reference evidence="1 3" key="1">
    <citation type="journal article" date="2015" name="Genome Announc.">
        <title>Complete Genome Sequence of Clavibacter michiganensis subsp. insidiosus R1-1 Using PacBio Single-Molecule Real-Time Technology.</title>
        <authorList>
            <person name="Lu Y."/>
            <person name="Samac D.A."/>
            <person name="Glazebrook J."/>
            <person name="Ishimaru C.A."/>
        </authorList>
    </citation>
    <scope>NUCLEOTIDE SEQUENCE [LARGE SCALE GENOMIC DNA]</scope>
    <source>
        <strain evidence="1 3">R1-1</strain>
    </source>
</reference>
<proteinExistence type="predicted"/>
<dbReference type="OrthoDB" id="5070978at2"/>
<dbReference type="EMBL" id="QWEA01000136">
    <property type="protein sequence ID" value="RIJ43777.1"/>
    <property type="molecule type" value="Genomic_DNA"/>
</dbReference>
<dbReference type="RefSeq" id="WP_045526883.1">
    <property type="nucleotide sequence ID" value="NZ_CP011043.1"/>
</dbReference>
<evidence type="ECO:0000313" key="3">
    <source>
        <dbReference type="Proteomes" id="UP000032604"/>
    </source>
</evidence>
<dbReference type="Pfam" id="PF20317">
    <property type="entry name" value="HTH_60"/>
    <property type="match status" value="1"/>
</dbReference>
<organism evidence="1 3">
    <name type="scientific">Clavibacter michiganensis subsp. insidiosus</name>
    <dbReference type="NCBI Taxonomy" id="33014"/>
    <lineage>
        <taxon>Bacteria</taxon>
        <taxon>Bacillati</taxon>
        <taxon>Actinomycetota</taxon>
        <taxon>Actinomycetes</taxon>
        <taxon>Micrococcales</taxon>
        <taxon>Microbacteriaceae</taxon>
        <taxon>Clavibacter</taxon>
    </lineage>
</organism>
<dbReference type="PATRIC" id="fig|33014.5.peg.734"/>
<accession>A0A0D5CG86</accession>
<dbReference type="EMBL" id="CP011043">
    <property type="protein sequence ID" value="AJW78310.1"/>
    <property type="molecule type" value="Genomic_DNA"/>
</dbReference>
<dbReference type="HOGENOM" id="CLU_145922_0_0_11"/>
<evidence type="ECO:0000313" key="4">
    <source>
        <dbReference type="Proteomes" id="UP000266634"/>
    </source>
</evidence>
<name>A0A0D5CG86_9MICO</name>
<gene>
    <name evidence="2" type="ORF">DZF93_05310</name>
    <name evidence="1" type="ORF">VO01_03485</name>
</gene>
<sequence length="153" mass="16090">MSVDSLDTVAELRRLVAEGRISIGSLSTVTGISNALLLRLTSASAGEEPGITSSAKLLTAEEMARVSQLVARLTAGLNIDDDIRLRSIIETLTHTLQLTPTNIASLTGIDVADVAASLHDPQQVAADTRYALAIRASYLLHTMGDAAPSPDRV</sequence>
<evidence type="ECO:0000313" key="1">
    <source>
        <dbReference type="EMBL" id="AJW78310.1"/>
    </source>
</evidence>
<dbReference type="Proteomes" id="UP000266634">
    <property type="component" value="Unassembled WGS sequence"/>
</dbReference>
<protein>
    <submittedName>
        <fullName evidence="1">Uncharacterized protein</fullName>
    </submittedName>
</protein>